<keyword evidence="2" id="KW-1185">Reference proteome</keyword>
<organism evidence="1 2">
    <name type="scientific">Dendrothele bispora (strain CBS 962.96)</name>
    <dbReference type="NCBI Taxonomy" id="1314807"/>
    <lineage>
        <taxon>Eukaryota</taxon>
        <taxon>Fungi</taxon>
        <taxon>Dikarya</taxon>
        <taxon>Basidiomycota</taxon>
        <taxon>Agaricomycotina</taxon>
        <taxon>Agaricomycetes</taxon>
        <taxon>Agaricomycetidae</taxon>
        <taxon>Agaricales</taxon>
        <taxon>Agaricales incertae sedis</taxon>
        <taxon>Dendrothele</taxon>
    </lineage>
</organism>
<evidence type="ECO:0000313" key="1">
    <source>
        <dbReference type="EMBL" id="THU84711.1"/>
    </source>
</evidence>
<accession>A0A4S8L851</accession>
<evidence type="ECO:0000313" key="2">
    <source>
        <dbReference type="Proteomes" id="UP000297245"/>
    </source>
</evidence>
<proteinExistence type="predicted"/>
<dbReference type="OrthoDB" id="10255632at2759"/>
<reference evidence="1 2" key="1">
    <citation type="journal article" date="2019" name="Nat. Ecol. Evol.">
        <title>Megaphylogeny resolves global patterns of mushroom evolution.</title>
        <authorList>
            <person name="Varga T."/>
            <person name="Krizsan K."/>
            <person name="Foldi C."/>
            <person name="Dima B."/>
            <person name="Sanchez-Garcia M."/>
            <person name="Sanchez-Ramirez S."/>
            <person name="Szollosi G.J."/>
            <person name="Szarkandi J.G."/>
            <person name="Papp V."/>
            <person name="Albert L."/>
            <person name="Andreopoulos W."/>
            <person name="Angelini C."/>
            <person name="Antonin V."/>
            <person name="Barry K.W."/>
            <person name="Bougher N.L."/>
            <person name="Buchanan P."/>
            <person name="Buyck B."/>
            <person name="Bense V."/>
            <person name="Catcheside P."/>
            <person name="Chovatia M."/>
            <person name="Cooper J."/>
            <person name="Damon W."/>
            <person name="Desjardin D."/>
            <person name="Finy P."/>
            <person name="Geml J."/>
            <person name="Haridas S."/>
            <person name="Hughes K."/>
            <person name="Justo A."/>
            <person name="Karasinski D."/>
            <person name="Kautmanova I."/>
            <person name="Kiss B."/>
            <person name="Kocsube S."/>
            <person name="Kotiranta H."/>
            <person name="LaButti K.M."/>
            <person name="Lechner B.E."/>
            <person name="Liimatainen K."/>
            <person name="Lipzen A."/>
            <person name="Lukacs Z."/>
            <person name="Mihaltcheva S."/>
            <person name="Morgado L.N."/>
            <person name="Niskanen T."/>
            <person name="Noordeloos M.E."/>
            <person name="Ohm R.A."/>
            <person name="Ortiz-Santana B."/>
            <person name="Ovrebo C."/>
            <person name="Racz N."/>
            <person name="Riley R."/>
            <person name="Savchenko A."/>
            <person name="Shiryaev A."/>
            <person name="Soop K."/>
            <person name="Spirin V."/>
            <person name="Szebenyi C."/>
            <person name="Tomsovsky M."/>
            <person name="Tulloss R.E."/>
            <person name="Uehling J."/>
            <person name="Grigoriev I.V."/>
            <person name="Vagvolgyi C."/>
            <person name="Papp T."/>
            <person name="Martin F.M."/>
            <person name="Miettinen O."/>
            <person name="Hibbett D.S."/>
            <person name="Nagy L.G."/>
        </authorList>
    </citation>
    <scope>NUCLEOTIDE SEQUENCE [LARGE SCALE GENOMIC DNA]</scope>
    <source>
        <strain evidence="1 2">CBS 962.96</strain>
    </source>
</reference>
<name>A0A4S8L851_DENBC</name>
<dbReference type="AlphaFoldDB" id="A0A4S8L851"/>
<dbReference type="EMBL" id="ML179583">
    <property type="protein sequence ID" value="THU84711.1"/>
    <property type="molecule type" value="Genomic_DNA"/>
</dbReference>
<protein>
    <submittedName>
        <fullName evidence="1">Uncharacterized protein</fullName>
    </submittedName>
</protein>
<dbReference type="Proteomes" id="UP000297245">
    <property type="component" value="Unassembled WGS sequence"/>
</dbReference>
<gene>
    <name evidence="1" type="ORF">K435DRAFT_869982</name>
</gene>
<sequence length="115" mass="12939">MNHLECRISRHLLELMFGLSRAYLRRGSLREAQYFTDQVRDLAEALNASALICHALARNGELAMLQGKLEVGLEEVVQLNQKLEGVSGTDVADIYRVRGDLEQKGTLNGRRRSTL</sequence>